<reference evidence="1 2" key="1">
    <citation type="submission" date="2019-01" db="EMBL/GenBank/DDBJ databases">
        <authorList>
            <person name="Brito A."/>
        </authorList>
    </citation>
    <scope>NUCLEOTIDE SEQUENCE [LARGE SCALE GENOMIC DNA]</scope>
    <source>
        <strain evidence="1">1</strain>
    </source>
</reference>
<dbReference type="GO" id="GO:0009976">
    <property type="term" value="F:tocopherol cyclase activity"/>
    <property type="evidence" value="ECO:0007669"/>
    <property type="project" value="InterPro"/>
</dbReference>
<dbReference type="Pfam" id="PF14249">
    <property type="entry name" value="Tocopherol_cycl"/>
    <property type="match status" value="1"/>
</dbReference>
<dbReference type="Proteomes" id="UP000320055">
    <property type="component" value="Unassembled WGS sequence"/>
</dbReference>
<gene>
    <name evidence="1" type="ORF">H1P_70061</name>
</gene>
<dbReference type="EMBL" id="CAACVJ010000667">
    <property type="protein sequence ID" value="VEP18178.1"/>
    <property type="molecule type" value="Genomic_DNA"/>
</dbReference>
<evidence type="ECO:0000313" key="2">
    <source>
        <dbReference type="Proteomes" id="UP000320055"/>
    </source>
</evidence>
<keyword evidence="2" id="KW-1185">Reference proteome</keyword>
<dbReference type="InterPro" id="IPR025893">
    <property type="entry name" value="Tocopherol_cyclase"/>
</dbReference>
<evidence type="ECO:0000313" key="1">
    <source>
        <dbReference type="EMBL" id="VEP18178.1"/>
    </source>
</evidence>
<dbReference type="RefSeq" id="WP_144863540.1">
    <property type="nucleotide sequence ID" value="NZ_LR213771.1"/>
</dbReference>
<dbReference type="AlphaFoldDB" id="A0A563W3A6"/>
<dbReference type="PANTHER" id="PTHR35309">
    <property type="match status" value="1"/>
</dbReference>
<sequence>MCNTNNLGWALPTLLRQTPHNGYHWDGIAKNYFEGWYLRLTLPEIEQTFAFMYSIENPLGGKHNSGGAVQILGIDEQYICRTIPNVNQFWASKDNFSFGHWSKYNLATKPQLLSPQKFINNIKEGYQVTATSNQGCIYNPINKNYCRWQYEIKPLSGWGNASSTQQATAGWLSYLPIYDPGWQITMAHGLATGWIEWENKKYQFVDVPAYSEKNWGTSFPKKWFWINCNSFENQTDLAITAGGGIRQILWWSEAVGLIGIHYQGKFYEFAPWNSQINWDIKPWGEWKMRACNDNYSVTLTGLTNLPGTYVRTPTAKGLIFNCRDTTKGKLSLELKSHTEVIVKANSNLGGLEVGGSPWSNSWIVSNF</sequence>
<accession>A0A563W3A6</accession>
<proteinExistence type="predicted"/>
<dbReference type="OrthoDB" id="503351at2"/>
<dbReference type="PANTHER" id="PTHR35309:SF4">
    <property type="entry name" value="TOCOPHEROL CYCLASE"/>
    <property type="match status" value="1"/>
</dbReference>
<evidence type="ECO:0008006" key="3">
    <source>
        <dbReference type="Google" id="ProtNLM"/>
    </source>
</evidence>
<name>A0A563W3A6_9CYAN</name>
<protein>
    <recommendedName>
        <fullName evidence="3">Tocopherol cyclase</fullName>
    </recommendedName>
</protein>
<organism evidence="1 2">
    <name type="scientific">Hyella patelloides LEGE 07179</name>
    <dbReference type="NCBI Taxonomy" id="945734"/>
    <lineage>
        <taxon>Bacteria</taxon>
        <taxon>Bacillati</taxon>
        <taxon>Cyanobacteriota</taxon>
        <taxon>Cyanophyceae</taxon>
        <taxon>Pleurocapsales</taxon>
        <taxon>Hyellaceae</taxon>
        <taxon>Hyella</taxon>
    </lineage>
</organism>